<dbReference type="Proteomes" id="UP000184330">
    <property type="component" value="Unassembled WGS sequence"/>
</dbReference>
<sequence>MQKALLVKEIGKPLSLGTRPIPKPKARKVVVKVTAAQVLPHDTASRDKGLFISNHLPSVPAHNIAGIVQELGPDVTEYSIGQHIYGQGDPLAVTPDQCGLQEFAILPTNMSAPVPDNFSDDQMVTLPINATTIFCALFHQNWLGFPAPFSPESKTFDYGKQKLVIIGGNSNCGRFAIQFAKMVGIGTIIAIASLSGEQELKTMGASHVIDRYSQTIVKEVQEICGGEEEVTHVVDTVTYDFDLAMEMVATHCPSSIAVLHVADVTAQLEKRGKKWGRGSGVSGWKNNFDEETGKLYWESLGKWVQEGKILIPKFRVIEGLDEVLVNEALDSYIGHKPVVQAVIHPR</sequence>
<proteinExistence type="inferred from homology"/>
<dbReference type="STRING" id="576137.A0A1L7WZM6"/>
<dbReference type="InterPro" id="IPR011032">
    <property type="entry name" value="GroES-like_sf"/>
</dbReference>
<evidence type="ECO:0000313" key="5">
    <source>
        <dbReference type="EMBL" id="CZR58222.1"/>
    </source>
</evidence>
<gene>
    <name evidence="5" type="ORF">PAC_08113</name>
</gene>
<evidence type="ECO:0000256" key="2">
    <source>
        <dbReference type="ARBA" id="ARBA00023002"/>
    </source>
</evidence>
<dbReference type="EMBL" id="FJOG01000011">
    <property type="protein sequence ID" value="CZR58222.1"/>
    <property type="molecule type" value="Genomic_DNA"/>
</dbReference>
<dbReference type="InterPro" id="IPR036291">
    <property type="entry name" value="NAD(P)-bd_dom_sf"/>
</dbReference>
<dbReference type="Pfam" id="PF00107">
    <property type="entry name" value="ADH_zinc_N"/>
    <property type="match status" value="1"/>
</dbReference>
<evidence type="ECO:0000259" key="3">
    <source>
        <dbReference type="Pfam" id="PF00107"/>
    </source>
</evidence>
<keyword evidence="2" id="KW-0560">Oxidoreductase</keyword>
<dbReference type="Pfam" id="PF08240">
    <property type="entry name" value="ADH_N"/>
    <property type="match status" value="1"/>
</dbReference>
<dbReference type="Gene3D" id="3.90.180.10">
    <property type="entry name" value="Medium-chain alcohol dehydrogenases, catalytic domain"/>
    <property type="match status" value="1"/>
</dbReference>
<dbReference type="SUPFAM" id="SSF50129">
    <property type="entry name" value="GroES-like"/>
    <property type="match status" value="1"/>
</dbReference>
<dbReference type="GO" id="GO:0016651">
    <property type="term" value="F:oxidoreductase activity, acting on NAD(P)H"/>
    <property type="evidence" value="ECO:0007669"/>
    <property type="project" value="InterPro"/>
</dbReference>
<dbReference type="Gene3D" id="3.40.50.720">
    <property type="entry name" value="NAD(P)-binding Rossmann-like Domain"/>
    <property type="match status" value="1"/>
</dbReference>
<dbReference type="PANTHER" id="PTHR45348">
    <property type="entry name" value="HYPOTHETICAL OXIDOREDUCTASE (EUROFUNG)"/>
    <property type="match status" value="1"/>
</dbReference>
<dbReference type="InterPro" id="IPR047122">
    <property type="entry name" value="Trans-enoyl_RdTase-like"/>
</dbReference>
<dbReference type="InterPro" id="IPR013149">
    <property type="entry name" value="ADH-like_C"/>
</dbReference>
<organism evidence="5 6">
    <name type="scientific">Phialocephala subalpina</name>
    <dbReference type="NCBI Taxonomy" id="576137"/>
    <lineage>
        <taxon>Eukaryota</taxon>
        <taxon>Fungi</taxon>
        <taxon>Dikarya</taxon>
        <taxon>Ascomycota</taxon>
        <taxon>Pezizomycotina</taxon>
        <taxon>Leotiomycetes</taxon>
        <taxon>Helotiales</taxon>
        <taxon>Mollisiaceae</taxon>
        <taxon>Phialocephala</taxon>
        <taxon>Phialocephala fortinii species complex</taxon>
    </lineage>
</organism>
<feature type="domain" description="Alcohol dehydrogenase-like N-terminal" evidence="4">
    <location>
        <begin position="26"/>
        <end position="115"/>
    </location>
</feature>
<comment type="similarity">
    <text evidence="1">Belongs to the zinc-containing alcohol dehydrogenase family.</text>
</comment>
<dbReference type="AlphaFoldDB" id="A0A1L7WZM6"/>
<dbReference type="OrthoDB" id="9992527at2759"/>
<evidence type="ECO:0000259" key="4">
    <source>
        <dbReference type="Pfam" id="PF08240"/>
    </source>
</evidence>
<protein>
    <submittedName>
        <fullName evidence="5">Related to alcohol dehydrogenase, zinc-containing</fullName>
    </submittedName>
</protein>
<dbReference type="PANTHER" id="PTHR45348:SF2">
    <property type="entry name" value="ZINC-TYPE ALCOHOL DEHYDROGENASE-LIKE PROTEIN C2E1P3.01"/>
    <property type="match status" value="1"/>
</dbReference>
<reference evidence="5 6" key="1">
    <citation type="submission" date="2016-03" db="EMBL/GenBank/DDBJ databases">
        <authorList>
            <person name="Ploux O."/>
        </authorList>
    </citation>
    <scope>NUCLEOTIDE SEQUENCE [LARGE SCALE GENOMIC DNA]</scope>
    <source>
        <strain evidence="5 6">UAMH 11012</strain>
    </source>
</reference>
<feature type="domain" description="Alcohol dehydrogenase-like C-terminal" evidence="3">
    <location>
        <begin position="173"/>
        <end position="249"/>
    </location>
</feature>
<dbReference type="InterPro" id="IPR013154">
    <property type="entry name" value="ADH-like_N"/>
</dbReference>
<dbReference type="SUPFAM" id="SSF51735">
    <property type="entry name" value="NAD(P)-binding Rossmann-fold domains"/>
    <property type="match status" value="1"/>
</dbReference>
<keyword evidence="6" id="KW-1185">Reference proteome</keyword>
<evidence type="ECO:0000313" key="6">
    <source>
        <dbReference type="Proteomes" id="UP000184330"/>
    </source>
</evidence>
<evidence type="ECO:0000256" key="1">
    <source>
        <dbReference type="ARBA" id="ARBA00008072"/>
    </source>
</evidence>
<accession>A0A1L7WZM6</accession>
<name>A0A1L7WZM6_9HELO</name>